<reference evidence="2" key="1">
    <citation type="submission" date="2022-10" db="EMBL/GenBank/DDBJ databases">
        <title>Genome assembly of Pristionchus species.</title>
        <authorList>
            <person name="Yoshida K."/>
            <person name="Sommer R.J."/>
        </authorList>
    </citation>
    <scope>NUCLEOTIDE SEQUENCE [LARGE SCALE GENOMIC DNA]</scope>
    <source>
        <strain evidence="2">RS5460</strain>
    </source>
</reference>
<name>A0AAN5CS59_9BILA</name>
<dbReference type="Gene3D" id="3.30.1410.10">
    <property type="entry name" value="GTP cyclohydrolase I feedback regulatory protein GFRP"/>
    <property type="match status" value="1"/>
</dbReference>
<feature type="non-terminal residue" evidence="1">
    <location>
        <position position="1"/>
    </location>
</feature>
<dbReference type="Proteomes" id="UP001328107">
    <property type="component" value="Unassembled WGS sequence"/>
</dbReference>
<dbReference type="InterPro" id="IPR036717">
    <property type="entry name" value="GFRP_sf"/>
</dbReference>
<evidence type="ECO:0008006" key="3">
    <source>
        <dbReference type="Google" id="ProtNLM"/>
    </source>
</evidence>
<accession>A0AAN5CS59</accession>
<protein>
    <recommendedName>
        <fullName evidence="3">GTP cyclohydrolase I feedback regulatory protein</fullName>
    </recommendedName>
</protein>
<comment type="caution">
    <text evidence="1">The sequence shown here is derived from an EMBL/GenBank/DDBJ whole genome shotgun (WGS) entry which is preliminary data.</text>
</comment>
<sequence>FAFVKGDCAFGMDHCFVAVSANEQVLKKTLNIPATVQQGREGFKLATSPIAVMEILERKGWRVVGVAGPWASSNIYMWTLQIGL</sequence>
<dbReference type="GO" id="GO:0009890">
    <property type="term" value="P:negative regulation of biosynthetic process"/>
    <property type="evidence" value="ECO:0007669"/>
    <property type="project" value="InterPro"/>
</dbReference>
<gene>
    <name evidence="1" type="ORF">PMAYCL1PPCAC_19789</name>
</gene>
<dbReference type="EMBL" id="BTRK01000004">
    <property type="protein sequence ID" value="GMR49594.1"/>
    <property type="molecule type" value="Genomic_DNA"/>
</dbReference>
<evidence type="ECO:0000313" key="2">
    <source>
        <dbReference type="Proteomes" id="UP001328107"/>
    </source>
</evidence>
<organism evidence="1 2">
    <name type="scientific">Pristionchus mayeri</name>
    <dbReference type="NCBI Taxonomy" id="1317129"/>
    <lineage>
        <taxon>Eukaryota</taxon>
        <taxon>Metazoa</taxon>
        <taxon>Ecdysozoa</taxon>
        <taxon>Nematoda</taxon>
        <taxon>Chromadorea</taxon>
        <taxon>Rhabditida</taxon>
        <taxon>Rhabditina</taxon>
        <taxon>Diplogasteromorpha</taxon>
        <taxon>Diplogasteroidea</taxon>
        <taxon>Neodiplogasteridae</taxon>
        <taxon>Pristionchus</taxon>
    </lineage>
</organism>
<evidence type="ECO:0000313" key="1">
    <source>
        <dbReference type="EMBL" id="GMR49594.1"/>
    </source>
</evidence>
<proteinExistence type="predicted"/>
<dbReference type="AlphaFoldDB" id="A0AAN5CS59"/>
<keyword evidence="2" id="KW-1185">Reference proteome</keyword>